<protein>
    <submittedName>
        <fullName evidence="5">Uncharacterized protein</fullName>
    </submittedName>
</protein>
<evidence type="ECO:0000256" key="1">
    <source>
        <dbReference type="SAM" id="Coils"/>
    </source>
</evidence>
<gene>
    <name evidence="5" type="ORF">B1806_08630</name>
</gene>
<feature type="transmembrane region" description="Helical" evidence="2">
    <location>
        <begin position="578"/>
        <end position="595"/>
    </location>
</feature>
<dbReference type="Pfam" id="PF09822">
    <property type="entry name" value="ABC_transp_aux"/>
    <property type="match status" value="1"/>
</dbReference>
<dbReference type="InterPro" id="IPR019196">
    <property type="entry name" value="ABC_transp_unknown"/>
</dbReference>
<keyword evidence="2" id="KW-1133">Transmembrane helix</keyword>
<dbReference type="Pfam" id="PF23357">
    <property type="entry name" value="DUF7088"/>
    <property type="match status" value="1"/>
</dbReference>
<dbReference type="Proteomes" id="UP000307749">
    <property type="component" value="Unassembled WGS sequence"/>
</dbReference>
<evidence type="ECO:0000256" key="2">
    <source>
        <dbReference type="SAM" id="Phobius"/>
    </source>
</evidence>
<dbReference type="PROSITE" id="PS50890">
    <property type="entry name" value="PUA"/>
    <property type="match status" value="1"/>
</dbReference>
<feature type="domain" description="DUF7088" evidence="4">
    <location>
        <begin position="43"/>
        <end position="143"/>
    </location>
</feature>
<dbReference type="RefSeq" id="WP_081127181.1">
    <property type="nucleotide sequence ID" value="NZ_LDOS01000002.1"/>
</dbReference>
<name>A0A4S3KNM8_9GAMM</name>
<proteinExistence type="predicted"/>
<evidence type="ECO:0000313" key="5">
    <source>
        <dbReference type="EMBL" id="THD10420.1"/>
    </source>
</evidence>
<feature type="domain" description="ABC-type uncharacterised transport system" evidence="3">
    <location>
        <begin position="180"/>
        <end position="464"/>
    </location>
</feature>
<reference evidence="5 6" key="1">
    <citation type="submission" date="2017-02" db="EMBL/GenBank/DDBJ databases">
        <title>Whole genome sequencing of Metallibacterium scheffleri DSM 24874 (T).</title>
        <authorList>
            <person name="Kumar S."/>
            <person name="Patil P."/>
            <person name="Patil P.B."/>
        </authorList>
    </citation>
    <scope>NUCLEOTIDE SEQUENCE [LARGE SCALE GENOMIC DNA]</scope>
    <source>
        <strain evidence="5 6">DSM 24874</strain>
    </source>
</reference>
<dbReference type="AlphaFoldDB" id="A0A4S3KNM8"/>
<organism evidence="5 6">
    <name type="scientific">Metallibacterium scheffleri</name>
    <dbReference type="NCBI Taxonomy" id="993689"/>
    <lineage>
        <taxon>Bacteria</taxon>
        <taxon>Pseudomonadati</taxon>
        <taxon>Pseudomonadota</taxon>
        <taxon>Gammaproteobacteria</taxon>
        <taxon>Lysobacterales</taxon>
        <taxon>Rhodanobacteraceae</taxon>
        <taxon>Metallibacterium</taxon>
    </lineage>
</organism>
<keyword evidence="6" id="KW-1185">Reference proteome</keyword>
<sequence>MRVVASTRVLRLVLALLALAVLYVAVVQIGTRLLDGVQIDLTQDHIYTLAPGTRDIARSPREPVQLTLYFSRHSARDLPQLRAYAQRVQTLLREVARVSQGRVRLALVDPRPYSAAEDRALAAGLSALPVGPEGQRVIFGLVGTNATTGIADIPFLQPDKEAFLEYDVARLIHELVTPQRPVVGLISGLPVEGEPATGMEAPGLPPWTAFQQLGQLFRVQPLDGRTLTAIPADVRVLLLVQPDMLGAGAVQAIRAFLLRGGHLALFIDPDPETLPPAQAVASAQASWHALRPLFAEWGVSFDPDRVVLDPTLARSVSPQAGAAPEPDPAVLGLGRAELSHDDVITAGLRSINVSTIGSFEQTEHARLRLVPLLQSSGDAGNVSVQRVLDTPDPQALLDNLRPARGRYVLAARLTGALAPGAQQADIVLVADTDLLSDRLWVQLLPFFGQTLTSPFANNGDFFLNVIDNLSGSSALISIRGRAVAARPFTRLRALRAEAEQAFRERRLALQQQLDAAEQRLLEIEQVRSAGGTSDRLHEAEYHAASEKRRDIRNELRRIERHLDTRILSLQWRIETLDIFLLPALIAVFGLLLMAWRRWRGSAAP</sequence>
<keyword evidence="1" id="KW-0175">Coiled coil</keyword>
<dbReference type="OrthoDB" id="9777219at2"/>
<dbReference type="InterPro" id="IPR055396">
    <property type="entry name" value="DUF7088"/>
</dbReference>
<keyword evidence="2" id="KW-0472">Membrane</keyword>
<dbReference type="EMBL" id="MWQO01000028">
    <property type="protein sequence ID" value="THD10420.1"/>
    <property type="molecule type" value="Genomic_DNA"/>
</dbReference>
<dbReference type="STRING" id="993689.GCA_002077135_01875"/>
<evidence type="ECO:0000313" key="6">
    <source>
        <dbReference type="Proteomes" id="UP000307749"/>
    </source>
</evidence>
<evidence type="ECO:0000259" key="4">
    <source>
        <dbReference type="Pfam" id="PF23357"/>
    </source>
</evidence>
<comment type="caution">
    <text evidence="5">The sequence shown here is derived from an EMBL/GenBank/DDBJ whole genome shotgun (WGS) entry which is preliminary data.</text>
</comment>
<accession>A0A4S3KNM8</accession>
<feature type="coiled-coil region" evidence="1">
    <location>
        <begin position="491"/>
        <end position="561"/>
    </location>
</feature>
<keyword evidence="2" id="KW-0812">Transmembrane</keyword>
<evidence type="ECO:0000259" key="3">
    <source>
        <dbReference type="Pfam" id="PF09822"/>
    </source>
</evidence>